<evidence type="ECO:0000313" key="2">
    <source>
        <dbReference type="Proteomes" id="UP000249577"/>
    </source>
</evidence>
<gene>
    <name evidence="1" type="ORF">DI565_16875</name>
</gene>
<proteinExistence type="predicted"/>
<name>A0A2W5K510_ANCNO</name>
<dbReference type="EMBL" id="QFPN01000010">
    <property type="protein sequence ID" value="PZQ11861.1"/>
    <property type="molecule type" value="Genomic_DNA"/>
</dbReference>
<accession>A0A2W5K510</accession>
<evidence type="ECO:0008006" key="3">
    <source>
        <dbReference type="Google" id="ProtNLM"/>
    </source>
</evidence>
<dbReference type="AlphaFoldDB" id="A0A2W5K510"/>
<comment type="caution">
    <text evidence="1">The sequence shown here is derived from an EMBL/GenBank/DDBJ whole genome shotgun (WGS) entry which is preliminary data.</text>
</comment>
<dbReference type="PANTHER" id="PTHR36931:SF1">
    <property type="entry name" value="UPF0153 PROTEIN YEIW"/>
    <property type="match status" value="1"/>
</dbReference>
<dbReference type="PANTHER" id="PTHR36931">
    <property type="entry name" value="UPF0153 PROTEIN YEIW"/>
    <property type="match status" value="1"/>
</dbReference>
<dbReference type="InterPro" id="IPR052572">
    <property type="entry name" value="UPF0153_domain"/>
</dbReference>
<protein>
    <recommendedName>
        <fullName evidence="3">Zinc/iron-chelating domain-containing protein</fullName>
    </recommendedName>
</protein>
<reference evidence="1 2" key="1">
    <citation type="submission" date="2017-08" db="EMBL/GenBank/DDBJ databases">
        <title>Infants hospitalized years apart are colonized by the same room-sourced microbial strains.</title>
        <authorList>
            <person name="Brooks B."/>
            <person name="Olm M.R."/>
            <person name="Firek B.A."/>
            <person name="Baker R."/>
            <person name="Thomas B.C."/>
            <person name="Morowitz M.J."/>
            <person name="Banfield J.F."/>
        </authorList>
    </citation>
    <scope>NUCLEOTIDE SEQUENCE [LARGE SCALE GENOMIC DNA]</scope>
    <source>
        <strain evidence="1">S2_005_003_R2_43</strain>
    </source>
</reference>
<evidence type="ECO:0000313" key="1">
    <source>
        <dbReference type="EMBL" id="PZQ11861.1"/>
    </source>
</evidence>
<dbReference type="Proteomes" id="UP000249577">
    <property type="component" value="Unassembled WGS sequence"/>
</dbReference>
<organism evidence="1 2">
    <name type="scientific">Ancylobacter novellus</name>
    <name type="common">Thiobacillus novellus</name>
    <dbReference type="NCBI Taxonomy" id="921"/>
    <lineage>
        <taxon>Bacteria</taxon>
        <taxon>Pseudomonadati</taxon>
        <taxon>Pseudomonadota</taxon>
        <taxon>Alphaproteobacteria</taxon>
        <taxon>Hyphomicrobiales</taxon>
        <taxon>Xanthobacteraceae</taxon>
        <taxon>Ancylobacter</taxon>
    </lineage>
</organism>
<sequence>MIGRDCGGCTLCCKVLGIAALDKPKGRWCPRCEVGRGCGAYDERPAECRTFNCLWLQREHLGPEWRPDRAKFVLCPTPDNATLLVQVDPGAPDAWRRAPYHARLREWSRAATDARRQIVVMVGDRATVVLPDRDVALGAVSPGDRIVLRQTTEGGRSRIEPRVERANGA</sequence>